<dbReference type="FunFam" id="1.10.150.340:FF:000001">
    <property type="entry name" value="Cytosolic 5-nucleotidase 3-like"/>
    <property type="match status" value="1"/>
</dbReference>
<dbReference type="InterPro" id="IPR023214">
    <property type="entry name" value="HAD_sf"/>
</dbReference>
<dbReference type="Pfam" id="PF05822">
    <property type="entry name" value="UMPH-1"/>
    <property type="match status" value="1"/>
</dbReference>
<dbReference type="EMBL" id="LUGH01000087">
    <property type="protein sequence ID" value="OBZ89609.1"/>
    <property type="molecule type" value="Genomic_DNA"/>
</dbReference>
<keyword evidence="7" id="KW-0460">Magnesium</keyword>
<evidence type="ECO:0000256" key="8">
    <source>
        <dbReference type="ARBA" id="ARBA00023080"/>
    </source>
</evidence>
<dbReference type="PANTHER" id="PTHR13045">
    <property type="entry name" value="5'-NUCLEOTIDASE"/>
    <property type="match status" value="1"/>
</dbReference>
<keyword evidence="8" id="KW-0546">Nucleotide metabolism</keyword>
<dbReference type="STRING" id="101091.A0A1C7NL88"/>
<keyword evidence="10" id="KW-1185">Reference proteome</keyword>
<dbReference type="InterPro" id="IPR006434">
    <property type="entry name" value="Pyrimidine_nucleotidase_eu"/>
</dbReference>
<evidence type="ECO:0000256" key="5">
    <source>
        <dbReference type="ARBA" id="ARBA00022741"/>
    </source>
</evidence>
<keyword evidence="4" id="KW-0479">Metal-binding</keyword>
<dbReference type="GO" id="GO:0005737">
    <property type="term" value="C:cytoplasm"/>
    <property type="evidence" value="ECO:0007669"/>
    <property type="project" value="InterPro"/>
</dbReference>
<dbReference type="InterPro" id="IPR036412">
    <property type="entry name" value="HAD-like_sf"/>
</dbReference>
<dbReference type="PANTHER" id="PTHR13045:SF0">
    <property type="entry name" value="7-METHYLGUANOSINE PHOSPHATE-SPECIFIC 5'-NUCLEOTIDASE"/>
    <property type="match status" value="1"/>
</dbReference>
<dbReference type="InParanoid" id="A0A1C7NL88"/>
<comment type="similarity">
    <text evidence="2">Belongs to the pyrimidine 5'-nucleotidase family.</text>
</comment>
<dbReference type="OrthoDB" id="10014216at2759"/>
<evidence type="ECO:0000256" key="4">
    <source>
        <dbReference type="ARBA" id="ARBA00022723"/>
    </source>
</evidence>
<dbReference type="SFLD" id="SFLDS00003">
    <property type="entry name" value="Haloacid_Dehalogenase"/>
    <property type="match status" value="1"/>
</dbReference>
<evidence type="ECO:0000256" key="6">
    <source>
        <dbReference type="ARBA" id="ARBA00022801"/>
    </source>
</evidence>
<dbReference type="EC" id="3.1.3.5" evidence="3"/>
<proteinExistence type="inferred from homology"/>
<name>A0A1C7NL88_9FUNG</name>
<accession>A0A1C7NL88</accession>
<sequence>MSKVIQAKSLVESLLKIPTVRIKNVTTTTEKLQKIIQDGRRNLHFISDFDMTMSRHWVRNKETDALERNSSSHGIPARSGLLTEQYKIDTARTYNKYYPIEIDQTMTHDEKVPYMMQWWIEAHESLIAQKISKHDLEAMAKNVKLELRSGLESVLAHCRDKQVPFLVFSAGIGNIIEEILKKDGLFYDNMHIVSNMMVFDDQHICVDFKEPLIHVFNKSEFQLEKSPYYDTIKSRGNVVLMGDSLGDLQMSQGVTHDLCLNIGFLNHDIKSLETSYLDAFDVVIEGDANMQPVMEILNHIE</sequence>
<dbReference type="GO" id="GO:0009117">
    <property type="term" value="P:nucleotide metabolic process"/>
    <property type="evidence" value="ECO:0007669"/>
    <property type="project" value="UniProtKB-KW"/>
</dbReference>
<comment type="caution">
    <text evidence="9">The sequence shown here is derived from an EMBL/GenBank/DDBJ whole genome shotgun (WGS) entry which is preliminary data.</text>
</comment>
<reference evidence="9 10" key="1">
    <citation type="submission" date="2016-03" db="EMBL/GenBank/DDBJ databases">
        <title>Choanephora cucurbitarum.</title>
        <authorList>
            <person name="Min B."/>
            <person name="Park H."/>
            <person name="Park J.-H."/>
            <person name="Shin H.-D."/>
            <person name="Choi I.-G."/>
        </authorList>
    </citation>
    <scope>NUCLEOTIDE SEQUENCE [LARGE SCALE GENOMIC DNA]</scope>
    <source>
        <strain evidence="9 10">KUS-F28377</strain>
    </source>
</reference>
<evidence type="ECO:0000256" key="1">
    <source>
        <dbReference type="ARBA" id="ARBA00000815"/>
    </source>
</evidence>
<dbReference type="Gene3D" id="1.10.150.340">
    <property type="entry name" value="Pyrimidine 5'-nucleotidase (UMPH-1), N-terminal domain"/>
    <property type="match status" value="1"/>
</dbReference>
<dbReference type="GO" id="GO:0000166">
    <property type="term" value="F:nucleotide binding"/>
    <property type="evidence" value="ECO:0007669"/>
    <property type="project" value="UniProtKB-KW"/>
</dbReference>
<dbReference type="GO" id="GO:0008253">
    <property type="term" value="F:5'-nucleotidase activity"/>
    <property type="evidence" value="ECO:0007669"/>
    <property type="project" value="UniProtKB-EC"/>
</dbReference>
<evidence type="ECO:0000313" key="9">
    <source>
        <dbReference type="EMBL" id="OBZ89609.1"/>
    </source>
</evidence>
<dbReference type="Gene3D" id="3.40.50.1000">
    <property type="entry name" value="HAD superfamily/HAD-like"/>
    <property type="match status" value="1"/>
</dbReference>
<keyword evidence="6" id="KW-0378">Hydrolase</keyword>
<dbReference type="SFLD" id="SFLDG01128">
    <property type="entry name" value="C1.4:_5'-Nucleotidase_Like"/>
    <property type="match status" value="1"/>
</dbReference>
<organism evidence="9 10">
    <name type="scientific">Choanephora cucurbitarum</name>
    <dbReference type="NCBI Taxonomy" id="101091"/>
    <lineage>
        <taxon>Eukaryota</taxon>
        <taxon>Fungi</taxon>
        <taxon>Fungi incertae sedis</taxon>
        <taxon>Mucoromycota</taxon>
        <taxon>Mucoromycotina</taxon>
        <taxon>Mucoromycetes</taxon>
        <taxon>Mucorales</taxon>
        <taxon>Mucorineae</taxon>
        <taxon>Choanephoraceae</taxon>
        <taxon>Choanephoroideae</taxon>
        <taxon>Choanephora</taxon>
    </lineage>
</organism>
<dbReference type="SUPFAM" id="SSF56784">
    <property type="entry name" value="HAD-like"/>
    <property type="match status" value="1"/>
</dbReference>
<dbReference type="Proteomes" id="UP000093000">
    <property type="component" value="Unassembled WGS sequence"/>
</dbReference>
<gene>
    <name evidence="9" type="primary">NT5C3B</name>
    <name evidence="9" type="ORF">A0J61_02345</name>
</gene>
<protein>
    <recommendedName>
        <fullName evidence="3">5'-nucleotidase</fullName>
        <ecNumber evidence="3">3.1.3.5</ecNumber>
    </recommendedName>
</protein>
<comment type="catalytic activity">
    <reaction evidence="1">
        <text>a ribonucleoside 5'-phosphate + H2O = a ribonucleoside + phosphate</text>
        <dbReference type="Rhea" id="RHEA:12484"/>
        <dbReference type="ChEBI" id="CHEBI:15377"/>
        <dbReference type="ChEBI" id="CHEBI:18254"/>
        <dbReference type="ChEBI" id="CHEBI:43474"/>
        <dbReference type="ChEBI" id="CHEBI:58043"/>
        <dbReference type="EC" id="3.1.3.5"/>
    </reaction>
</comment>
<keyword evidence="5" id="KW-0547">Nucleotide-binding</keyword>
<evidence type="ECO:0000256" key="7">
    <source>
        <dbReference type="ARBA" id="ARBA00022842"/>
    </source>
</evidence>
<evidence type="ECO:0000256" key="3">
    <source>
        <dbReference type="ARBA" id="ARBA00012643"/>
    </source>
</evidence>
<evidence type="ECO:0000313" key="10">
    <source>
        <dbReference type="Proteomes" id="UP000093000"/>
    </source>
</evidence>
<dbReference type="GO" id="GO:0000287">
    <property type="term" value="F:magnesium ion binding"/>
    <property type="evidence" value="ECO:0007669"/>
    <property type="project" value="InterPro"/>
</dbReference>
<evidence type="ECO:0000256" key="2">
    <source>
        <dbReference type="ARBA" id="ARBA00008389"/>
    </source>
</evidence>
<dbReference type="AlphaFoldDB" id="A0A1C7NL88"/>